<dbReference type="GeneID" id="63823932"/>
<dbReference type="RefSeq" id="XP_040766599.1">
    <property type="nucleotide sequence ID" value="XM_040906903.1"/>
</dbReference>
<reference evidence="1 2" key="1">
    <citation type="journal article" date="2016" name="Mol. Biol. Evol.">
        <title>Comparative Genomics of Early-Diverging Mushroom-Forming Fungi Provides Insights into the Origins of Lignocellulose Decay Capabilities.</title>
        <authorList>
            <person name="Nagy L.G."/>
            <person name="Riley R."/>
            <person name="Tritt A."/>
            <person name="Adam C."/>
            <person name="Daum C."/>
            <person name="Floudas D."/>
            <person name="Sun H."/>
            <person name="Yadav J.S."/>
            <person name="Pangilinan J."/>
            <person name="Larsson K.H."/>
            <person name="Matsuura K."/>
            <person name="Barry K."/>
            <person name="Labutti K."/>
            <person name="Kuo R."/>
            <person name="Ohm R.A."/>
            <person name="Bhattacharya S.S."/>
            <person name="Shirouzu T."/>
            <person name="Yoshinaga Y."/>
            <person name="Martin F.M."/>
            <person name="Grigoriev I.V."/>
            <person name="Hibbett D.S."/>
        </authorList>
    </citation>
    <scope>NUCLEOTIDE SEQUENCE [LARGE SCALE GENOMIC DNA]</scope>
    <source>
        <strain evidence="1 2">93-53</strain>
    </source>
</reference>
<evidence type="ECO:0000313" key="1">
    <source>
        <dbReference type="EMBL" id="KZT08859.1"/>
    </source>
</evidence>
<dbReference type="Proteomes" id="UP000076871">
    <property type="component" value="Unassembled WGS sequence"/>
</dbReference>
<sequence>MTDVADVQRKSMLLVIPLDDVGMLVITRSATNVAKSFDSRVTIDARGATSRHSILAESVREGLNSRVMDARGATSPGGLVVADKGQYGESACKWGLATCVRGATLQDNVLMVEVRRLAIWT</sequence>
<accession>A0A165FER7</accession>
<protein>
    <submittedName>
        <fullName evidence="1">Uncharacterized protein</fullName>
    </submittedName>
</protein>
<dbReference type="AlphaFoldDB" id="A0A165FER7"/>
<keyword evidence="2" id="KW-1185">Reference proteome</keyword>
<dbReference type="EMBL" id="KV427613">
    <property type="protein sequence ID" value="KZT08859.1"/>
    <property type="molecule type" value="Genomic_DNA"/>
</dbReference>
<dbReference type="InParanoid" id="A0A165FER7"/>
<proteinExistence type="predicted"/>
<gene>
    <name evidence="1" type="ORF">LAESUDRAFT_712490</name>
</gene>
<organism evidence="1 2">
    <name type="scientific">Laetiporus sulphureus 93-53</name>
    <dbReference type="NCBI Taxonomy" id="1314785"/>
    <lineage>
        <taxon>Eukaryota</taxon>
        <taxon>Fungi</taxon>
        <taxon>Dikarya</taxon>
        <taxon>Basidiomycota</taxon>
        <taxon>Agaricomycotina</taxon>
        <taxon>Agaricomycetes</taxon>
        <taxon>Polyporales</taxon>
        <taxon>Laetiporus</taxon>
    </lineage>
</organism>
<name>A0A165FER7_9APHY</name>
<evidence type="ECO:0000313" key="2">
    <source>
        <dbReference type="Proteomes" id="UP000076871"/>
    </source>
</evidence>